<keyword evidence="1" id="KW-0808">Transferase</keyword>
<protein>
    <recommendedName>
        <fullName evidence="1">RNA-dependent RNA polymerase</fullName>
        <ecNumber evidence="1">2.7.7.48</ecNumber>
    </recommendedName>
</protein>
<gene>
    <name evidence="3" type="ORF">OEA41_001885</name>
</gene>
<dbReference type="AlphaFoldDB" id="A0AAD9ZAW1"/>
<dbReference type="PANTHER" id="PTHR23079:SF55">
    <property type="entry name" value="RNA-DIRECTED RNA POLYMERASE"/>
    <property type="match status" value="1"/>
</dbReference>
<dbReference type="EMBL" id="JASNWA010000006">
    <property type="protein sequence ID" value="KAK3174639.1"/>
    <property type="molecule type" value="Genomic_DNA"/>
</dbReference>
<dbReference type="InterPro" id="IPR057596">
    <property type="entry name" value="RDRP_core"/>
</dbReference>
<comment type="catalytic activity">
    <reaction evidence="1">
        <text>RNA(n) + a ribonucleoside 5'-triphosphate = RNA(n+1) + diphosphate</text>
        <dbReference type="Rhea" id="RHEA:21248"/>
        <dbReference type="Rhea" id="RHEA-COMP:14527"/>
        <dbReference type="Rhea" id="RHEA-COMP:17342"/>
        <dbReference type="ChEBI" id="CHEBI:33019"/>
        <dbReference type="ChEBI" id="CHEBI:61557"/>
        <dbReference type="ChEBI" id="CHEBI:140395"/>
        <dbReference type="EC" id="2.7.7.48"/>
    </reaction>
</comment>
<keyword evidence="4" id="KW-1185">Reference proteome</keyword>
<keyword evidence="1" id="KW-0694">RNA-binding</keyword>
<dbReference type="GO" id="GO:0030422">
    <property type="term" value="P:siRNA processing"/>
    <property type="evidence" value="ECO:0007669"/>
    <property type="project" value="TreeGrafter"/>
</dbReference>
<dbReference type="Pfam" id="PF05183">
    <property type="entry name" value="RdRP"/>
    <property type="match status" value="1"/>
</dbReference>
<dbReference type="InterPro" id="IPR007855">
    <property type="entry name" value="RDRP"/>
</dbReference>
<dbReference type="GO" id="GO:0031380">
    <property type="term" value="C:nuclear RNA-directed RNA polymerase complex"/>
    <property type="evidence" value="ECO:0007669"/>
    <property type="project" value="TreeGrafter"/>
</dbReference>
<comment type="similarity">
    <text evidence="1">Belongs to the RdRP family.</text>
</comment>
<keyword evidence="1" id="KW-0696">RNA-directed RNA polymerase</keyword>
<comment type="caution">
    <text evidence="3">The sequence shown here is derived from an EMBL/GenBank/DDBJ whole genome shotgun (WGS) entry which is preliminary data.</text>
</comment>
<dbReference type="PANTHER" id="PTHR23079">
    <property type="entry name" value="RNA-DEPENDENT RNA POLYMERASE"/>
    <property type="match status" value="1"/>
</dbReference>
<dbReference type="EC" id="2.7.7.48" evidence="1"/>
<organism evidence="3 4">
    <name type="scientific">Lepraria neglecta</name>
    <dbReference type="NCBI Taxonomy" id="209136"/>
    <lineage>
        <taxon>Eukaryota</taxon>
        <taxon>Fungi</taxon>
        <taxon>Dikarya</taxon>
        <taxon>Ascomycota</taxon>
        <taxon>Pezizomycotina</taxon>
        <taxon>Lecanoromycetes</taxon>
        <taxon>OSLEUM clade</taxon>
        <taxon>Lecanoromycetidae</taxon>
        <taxon>Lecanorales</taxon>
        <taxon>Lecanorineae</taxon>
        <taxon>Stereocaulaceae</taxon>
        <taxon>Lepraria</taxon>
    </lineage>
</organism>
<reference evidence="3" key="1">
    <citation type="submission" date="2022-11" db="EMBL/GenBank/DDBJ databases">
        <title>Chromosomal genome sequence assembly and mating type (MAT) locus characterization of the leprose asexual lichenized fungus Lepraria neglecta (Nyl.) Erichsen.</title>
        <authorList>
            <person name="Allen J.L."/>
            <person name="Pfeffer B."/>
        </authorList>
    </citation>
    <scope>NUCLEOTIDE SEQUENCE</scope>
    <source>
        <strain evidence="3">Allen 5258</strain>
    </source>
</reference>
<evidence type="ECO:0000259" key="2">
    <source>
        <dbReference type="Pfam" id="PF05183"/>
    </source>
</evidence>
<feature type="domain" description="RDRP core" evidence="2">
    <location>
        <begin position="88"/>
        <end position="702"/>
    </location>
</feature>
<sequence length="924" mass="105951">MRVRYECTRLASHYRYPLERINSCEIAGFENYQCLWRYFEKHAGHNVRHPPERVSSLDWEAARDDFAGISLKGKLVFRPKNVGPLFELHLEPLREERSCRFQRAFGGDRFLYLSVPAITASKLPPHLRGQHLNIQPSYEEWLRKRKRFLGCTWMPLLVEKKAKKPGRFIQDDEVGGQSVILFATEVARSTIGVEEVINWFLPTQSNIGQLQCKAYARLELGFSKTLPTLTFLPSQIREVPDILADGTTENTSFLERRQRLREIFDPKNPKVMNDGCSLLSVGAARQIARDLGLAERPPSVFQARIGCWKGIWMVDVQNLPHKRQDDIWIEVTPSQRKFHRHPEDLSDKTFDGRRTTFEVVTWSTPPASARFSPTLIPILVDRGVPEEALHCLYYASLEYERKTMMNAVQNVQLLYRWVYSKASVIEDDQEDTEMVWLGSLPFSKPKAALYLLEHGFLPYELPYLARLVRDVMQKHLSDLKKYLRPRVGRWVNVFAIADPLGCLNPGEVHLAFSENFVDEQSGSYDMMLHDVELVVGRQPALRGSDMQKVRGVFKPELKHLLDVIVFPSRGVFPLAERMQNGDYDGDRFLATWDPAIVDNFENAPSPPGLPSPESFGIQVDDRKLDDSFITSNKKATREFLDFSLNFRCQQGVLGLCTNFHNSFAYAEGSIKSVGVGALADLHDLLVDSSKMGYTFTEDKWKKFIASDPRITHKKPEESLHKRLLGGASPEDIRSSVPKNAVDRLLLLTVIPTADAILTEVRDLWKNNSFRDDALYRPLRTVQQLADEERDYREDLQLLIKGIKKIHRTWKSKFHGNTDSTNSVASIEEFHNKFRSLMPTTAFWNLHQEMEILISPSPTAWDLLKASVAYDECPTEAFALRMAGKELGFIKAWSIEGARTISPLFYRSMKPKSIKHIPVQEYEDD</sequence>
<proteinExistence type="inferred from homology"/>
<dbReference type="GO" id="GO:0003723">
    <property type="term" value="F:RNA binding"/>
    <property type="evidence" value="ECO:0007669"/>
    <property type="project" value="UniProtKB-KW"/>
</dbReference>
<evidence type="ECO:0000313" key="4">
    <source>
        <dbReference type="Proteomes" id="UP001276659"/>
    </source>
</evidence>
<name>A0AAD9ZAW1_9LECA</name>
<evidence type="ECO:0000313" key="3">
    <source>
        <dbReference type="EMBL" id="KAK3174639.1"/>
    </source>
</evidence>
<evidence type="ECO:0000256" key="1">
    <source>
        <dbReference type="RuleBase" id="RU363098"/>
    </source>
</evidence>
<dbReference type="GO" id="GO:0003968">
    <property type="term" value="F:RNA-directed RNA polymerase activity"/>
    <property type="evidence" value="ECO:0007669"/>
    <property type="project" value="UniProtKB-KW"/>
</dbReference>
<keyword evidence="1" id="KW-0548">Nucleotidyltransferase</keyword>
<accession>A0AAD9ZAW1</accession>
<dbReference type="Proteomes" id="UP001276659">
    <property type="component" value="Unassembled WGS sequence"/>
</dbReference>